<feature type="region of interest" description="Disordered" evidence="3">
    <location>
        <begin position="228"/>
        <end position="299"/>
    </location>
</feature>
<feature type="region of interest" description="Disordered" evidence="3">
    <location>
        <begin position="1"/>
        <end position="60"/>
    </location>
</feature>
<dbReference type="PANTHER" id="PTHR19965:SF35">
    <property type="entry name" value="RNA ANNEALING PROTEIN YRA1"/>
    <property type="match status" value="1"/>
</dbReference>
<dbReference type="SMART" id="SM00360">
    <property type="entry name" value="RRM"/>
    <property type="match status" value="1"/>
</dbReference>
<comment type="caution">
    <text evidence="5">The sequence shown here is derived from an EMBL/GenBank/DDBJ whole genome shotgun (WGS) entry which is preliminary data.</text>
</comment>
<evidence type="ECO:0000313" key="6">
    <source>
        <dbReference type="Proteomes" id="UP001142393"/>
    </source>
</evidence>
<feature type="domain" description="RRM" evidence="4">
    <location>
        <begin position="64"/>
        <end position="143"/>
    </location>
</feature>
<evidence type="ECO:0000313" key="5">
    <source>
        <dbReference type="EMBL" id="KAJ3742480.1"/>
    </source>
</evidence>
<dbReference type="InterPro" id="IPR012677">
    <property type="entry name" value="Nucleotide-bd_a/b_plait_sf"/>
</dbReference>
<dbReference type="PANTHER" id="PTHR19965">
    <property type="entry name" value="RNA AND EXPORT FACTOR BINDING PROTEIN"/>
    <property type="match status" value="1"/>
</dbReference>
<dbReference type="SUPFAM" id="SSF54928">
    <property type="entry name" value="RNA-binding domain, RBD"/>
    <property type="match status" value="1"/>
</dbReference>
<protein>
    <recommendedName>
        <fullName evidence="4">RRM domain-containing protein</fullName>
    </recommendedName>
</protein>
<keyword evidence="1 2" id="KW-0694">RNA-binding</keyword>
<keyword evidence="6" id="KW-1185">Reference proteome</keyword>
<evidence type="ECO:0000256" key="1">
    <source>
        <dbReference type="ARBA" id="ARBA00022884"/>
    </source>
</evidence>
<dbReference type="InterPro" id="IPR000504">
    <property type="entry name" value="RRM_dom"/>
</dbReference>
<feature type="compositionally biased region" description="Low complexity" evidence="3">
    <location>
        <begin position="29"/>
        <end position="43"/>
    </location>
</feature>
<dbReference type="Gene3D" id="3.30.70.330">
    <property type="match status" value="1"/>
</dbReference>
<reference evidence="5 6" key="1">
    <citation type="journal article" date="2023" name="Proc. Natl. Acad. Sci. U.S.A.">
        <title>A global phylogenomic analysis of the shiitake genus Lentinula.</title>
        <authorList>
            <person name="Sierra-Patev S."/>
            <person name="Min B."/>
            <person name="Naranjo-Ortiz M."/>
            <person name="Looney B."/>
            <person name="Konkel Z."/>
            <person name="Slot J.C."/>
            <person name="Sakamoto Y."/>
            <person name="Steenwyk J.L."/>
            <person name="Rokas A."/>
            <person name="Carro J."/>
            <person name="Camarero S."/>
            <person name="Ferreira P."/>
            <person name="Molpeceres G."/>
            <person name="Ruiz-Duenas F.J."/>
            <person name="Serrano A."/>
            <person name="Henrissat B."/>
            <person name="Drula E."/>
            <person name="Hughes K.W."/>
            <person name="Mata J.L."/>
            <person name="Ishikawa N.K."/>
            <person name="Vargas-Isla R."/>
            <person name="Ushijima S."/>
            <person name="Smith C.A."/>
            <person name="Donoghue J."/>
            <person name="Ahrendt S."/>
            <person name="Andreopoulos W."/>
            <person name="He G."/>
            <person name="LaButti K."/>
            <person name="Lipzen A."/>
            <person name="Ng V."/>
            <person name="Riley R."/>
            <person name="Sandor L."/>
            <person name="Barry K."/>
            <person name="Martinez A.T."/>
            <person name="Xiao Y."/>
            <person name="Gibbons J.G."/>
            <person name="Terashima K."/>
            <person name="Grigoriev I.V."/>
            <person name="Hibbett D."/>
        </authorList>
    </citation>
    <scope>NUCLEOTIDE SEQUENCE [LARGE SCALE GENOMIC DNA]</scope>
    <source>
        <strain evidence="5 6">TFB7810</strain>
    </source>
</reference>
<accession>A0A9W8NWW7</accession>
<evidence type="ECO:0000256" key="3">
    <source>
        <dbReference type="SAM" id="MobiDB-lite"/>
    </source>
</evidence>
<dbReference type="PROSITE" id="PS50102">
    <property type="entry name" value="RRM"/>
    <property type="match status" value="1"/>
</dbReference>
<evidence type="ECO:0000256" key="2">
    <source>
        <dbReference type="PROSITE-ProRule" id="PRU00176"/>
    </source>
</evidence>
<dbReference type="Pfam" id="PF00076">
    <property type="entry name" value="RRM_1"/>
    <property type="match status" value="1"/>
</dbReference>
<sequence length="299" mass="33020">MMSNNRDRVTSSTFHKPKQRVLGGGSGGNWRAANVAPAWRANAQSDGANTKKGQGQGQGQEVGSKILLSHLPSDVGEGEVEELFKKTIGPLKESFVIYNSQGRSKGMAVVVFQRPGDAVVARMKYNGKFVDGRRPIRIEIISDHSGPITIPSARFPPNPQNSHVQSKHPQPLSLLDRIAKPRATSSSTTNHINNVHQLPRQAAAAALIASQPQSQSQFEPYAALSPVASLRSSLPSNPRKRTKKGPKRLNKSRVEFPRYMNTTTNGTDHVKKVHKTKEQLDEEMEVYRAEREEYDQDQS</sequence>
<dbReference type="GO" id="GO:0003729">
    <property type="term" value="F:mRNA binding"/>
    <property type="evidence" value="ECO:0007669"/>
    <property type="project" value="TreeGrafter"/>
</dbReference>
<dbReference type="InterPro" id="IPR051229">
    <property type="entry name" value="ALYREF_mRNA_export"/>
</dbReference>
<name>A0A9W8NWW7_9AGAR</name>
<proteinExistence type="predicted"/>
<dbReference type="GO" id="GO:0005634">
    <property type="term" value="C:nucleus"/>
    <property type="evidence" value="ECO:0007669"/>
    <property type="project" value="TreeGrafter"/>
</dbReference>
<gene>
    <name evidence="5" type="ORF">DFH05DRAFT_1500937</name>
</gene>
<evidence type="ECO:0000259" key="4">
    <source>
        <dbReference type="PROSITE" id="PS50102"/>
    </source>
</evidence>
<organism evidence="5 6">
    <name type="scientific">Lentinula detonsa</name>
    <dbReference type="NCBI Taxonomy" id="2804962"/>
    <lineage>
        <taxon>Eukaryota</taxon>
        <taxon>Fungi</taxon>
        <taxon>Dikarya</taxon>
        <taxon>Basidiomycota</taxon>
        <taxon>Agaricomycotina</taxon>
        <taxon>Agaricomycetes</taxon>
        <taxon>Agaricomycetidae</taxon>
        <taxon>Agaricales</taxon>
        <taxon>Marasmiineae</taxon>
        <taxon>Omphalotaceae</taxon>
        <taxon>Lentinula</taxon>
    </lineage>
</organism>
<dbReference type="InterPro" id="IPR035979">
    <property type="entry name" value="RBD_domain_sf"/>
</dbReference>
<dbReference type="EMBL" id="JANVFU010000010">
    <property type="protein sequence ID" value="KAJ3742480.1"/>
    <property type="molecule type" value="Genomic_DNA"/>
</dbReference>
<feature type="compositionally biased region" description="Basic residues" evidence="3">
    <location>
        <begin position="238"/>
        <end position="251"/>
    </location>
</feature>
<dbReference type="Proteomes" id="UP001142393">
    <property type="component" value="Unassembled WGS sequence"/>
</dbReference>
<dbReference type="AlphaFoldDB" id="A0A9W8NWW7"/>